<dbReference type="PANTHER" id="PTHR11803">
    <property type="entry name" value="2-IMINOBUTANOATE/2-IMINOPROPANOATE DEAMINASE RIDA"/>
    <property type="match status" value="1"/>
</dbReference>
<name>A0ABU9RTL4_9BURK</name>
<reference evidence="2 3" key="1">
    <citation type="submission" date="2024-01" db="EMBL/GenBank/DDBJ databases">
        <title>The diversity of rhizobia nodulating Mimosa spp. in eleven states of Brazil covering several biomes is determined by host plant, location, and edaphic factors.</title>
        <authorList>
            <person name="Rouws L."/>
            <person name="Barauna A."/>
            <person name="Beukes C."/>
            <person name="De Faria S.M."/>
            <person name="Gross E."/>
            <person name="Dos Reis Junior F.B."/>
            <person name="Simon M."/>
            <person name="Maluk M."/>
            <person name="Odee D.W."/>
            <person name="Kenicer G."/>
            <person name="Young J.P.W."/>
            <person name="Reis V.M."/>
            <person name="Zilli J."/>
            <person name="James E.K."/>
        </authorList>
    </citation>
    <scope>NUCLEOTIDE SEQUENCE [LARGE SCALE GENOMIC DNA]</scope>
    <source>
        <strain evidence="2 3">JPY167</strain>
    </source>
</reference>
<evidence type="ECO:0000313" key="2">
    <source>
        <dbReference type="EMBL" id="MEM5423420.1"/>
    </source>
</evidence>
<comment type="similarity">
    <text evidence="1">Belongs to the RutC family.</text>
</comment>
<dbReference type="CDD" id="cd00448">
    <property type="entry name" value="YjgF_YER057c_UK114_family"/>
    <property type="match status" value="1"/>
</dbReference>
<dbReference type="PANTHER" id="PTHR11803:SF58">
    <property type="entry name" value="PROTEIN HMF1-RELATED"/>
    <property type="match status" value="1"/>
</dbReference>
<dbReference type="EC" id="3.5.-.-" evidence="2"/>
<keyword evidence="2" id="KW-0378">Hydrolase</keyword>
<accession>A0ABU9RTL4</accession>
<gene>
    <name evidence="2" type="ORF">VSR73_20405</name>
</gene>
<dbReference type="Proteomes" id="UP001489897">
    <property type="component" value="Unassembled WGS sequence"/>
</dbReference>
<organism evidence="2 3">
    <name type="scientific">Paraburkholderia ferrariae</name>
    <dbReference type="NCBI Taxonomy" id="386056"/>
    <lineage>
        <taxon>Bacteria</taxon>
        <taxon>Pseudomonadati</taxon>
        <taxon>Pseudomonadota</taxon>
        <taxon>Betaproteobacteria</taxon>
        <taxon>Burkholderiales</taxon>
        <taxon>Burkholderiaceae</taxon>
        <taxon>Paraburkholderia</taxon>
    </lineage>
</organism>
<dbReference type="InterPro" id="IPR035959">
    <property type="entry name" value="RutC-like_sf"/>
</dbReference>
<dbReference type="SUPFAM" id="SSF55298">
    <property type="entry name" value="YjgF-like"/>
    <property type="match status" value="1"/>
</dbReference>
<sequence>MQYVYLMVMILIEHILTEKAPVPRGHYAQATKANGFVFVSGQLPFVAGDVPVLADGLDAQVRQALSNLREVLLAAGSDIGMLLSVQVYVPDIETWPRVNEIYREFIRDPAPARTVVPCGQLHYGAQVEISAIALCGDARAEGRNP</sequence>
<proteinExistence type="inferred from homology"/>
<dbReference type="Gene3D" id="3.30.1330.40">
    <property type="entry name" value="RutC-like"/>
    <property type="match status" value="1"/>
</dbReference>
<protein>
    <submittedName>
        <fullName evidence="2">RidA family protein</fullName>
        <ecNumber evidence="2">3.5.-.-</ecNumber>
    </submittedName>
</protein>
<keyword evidence="3" id="KW-1185">Reference proteome</keyword>
<dbReference type="GO" id="GO:0016787">
    <property type="term" value="F:hydrolase activity"/>
    <property type="evidence" value="ECO:0007669"/>
    <property type="project" value="UniProtKB-KW"/>
</dbReference>
<dbReference type="InterPro" id="IPR006175">
    <property type="entry name" value="YjgF/YER057c/UK114"/>
</dbReference>
<evidence type="ECO:0000313" key="3">
    <source>
        <dbReference type="Proteomes" id="UP001489897"/>
    </source>
</evidence>
<comment type="caution">
    <text evidence="2">The sequence shown here is derived from an EMBL/GenBank/DDBJ whole genome shotgun (WGS) entry which is preliminary data.</text>
</comment>
<dbReference type="EMBL" id="JAYMRV010000006">
    <property type="protein sequence ID" value="MEM5423420.1"/>
    <property type="molecule type" value="Genomic_DNA"/>
</dbReference>
<dbReference type="Pfam" id="PF01042">
    <property type="entry name" value="Ribonuc_L-PSP"/>
    <property type="match status" value="1"/>
</dbReference>
<evidence type="ECO:0000256" key="1">
    <source>
        <dbReference type="ARBA" id="ARBA00010552"/>
    </source>
</evidence>
<dbReference type="RefSeq" id="WP_342948093.1">
    <property type="nucleotide sequence ID" value="NZ_JAYMRV010000006.1"/>
</dbReference>